<organism evidence="6 7">
    <name type="scientific">Aquatica leii</name>
    <dbReference type="NCBI Taxonomy" id="1421715"/>
    <lineage>
        <taxon>Eukaryota</taxon>
        <taxon>Metazoa</taxon>
        <taxon>Ecdysozoa</taxon>
        <taxon>Arthropoda</taxon>
        <taxon>Hexapoda</taxon>
        <taxon>Insecta</taxon>
        <taxon>Pterygota</taxon>
        <taxon>Neoptera</taxon>
        <taxon>Endopterygota</taxon>
        <taxon>Coleoptera</taxon>
        <taxon>Polyphaga</taxon>
        <taxon>Elateriformia</taxon>
        <taxon>Elateroidea</taxon>
        <taxon>Lampyridae</taxon>
        <taxon>Luciolinae</taxon>
        <taxon>Aquatica</taxon>
    </lineage>
</organism>
<evidence type="ECO:0000256" key="4">
    <source>
        <dbReference type="ARBA" id="ARBA00023136"/>
    </source>
</evidence>
<dbReference type="SUPFAM" id="SSF48652">
    <property type="entry name" value="Tetraspanin"/>
    <property type="match status" value="1"/>
</dbReference>
<dbReference type="GO" id="GO:0016020">
    <property type="term" value="C:membrane"/>
    <property type="evidence" value="ECO:0007669"/>
    <property type="project" value="UniProtKB-SubCell"/>
</dbReference>
<dbReference type="InterPro" id="IPR008952">
    <property type="entry name" value="Tetraspanin_EC2_sf"/>
</dbReference>
<evidence type="ECO:0000256" key="1">
    <source>
        <dbReference type="ARBA" id="ARBA00004141"/>
    </source>
</evidence>
<gene>
    <name evidence="6" type="ORF">RN001_009191</name>
</gene>
<name>A0AAN7NZ91_9COLE</name>
<accession>A0AAN7NZ91</accession>
<dbReference type="Proteomes" id="UP001353858">
    <property type="component" value="Unassembled WGS sequence"/>
</dbReference>
<feature type="transmembrane region" description="Helical" evidence="5">
    <location>
        <begin position="130"/>
        <end position="151"/>
    </location>
</feature>
<dbReference type="Gene3D" id="1.10.1450.10">
    <property type="entry name" value="Tetraspanin"/>
    <property type="match status" value="1"/>
</dbReference>
<evidence type="ECO:0000256" key="2">
    <source>
        <dbReference type="ARBA" id="ARBA00022692"/>
    </source>
</evidence>
<evidence type="ECO:0000256" key="3">
    <source>
        <dbReference type="ARBA" id="ARBA00022989"/>
    </source>
</evidence>
<comment type="caution">
    <text evidence="6">The sequence shown here is derived from an EMBL/GenBank/DDBJ whole genome shotgun (WGS) entry which is preliminary data.</text>
</comment>
<sequence>MANEIKIKKKSIGKRYGLRLQKRQTLFSVDKLDRESIKVAWKLLLSKYDDLKIVDNEIYELLLEGATEAELETDVEGRDTYFKRFTELKVKYNRSYEDSATEGTGSHRTGTYRTPKMDRIYGYTLCYQRLTISVTATLHLIALSLAIYALIKSGKLDDEFKRLMKLYDGKISYKILVDNIQFVFQCCGGSSYHDWFQISNTKSSTKTVLLKEEGEAYTSVPFSCCSKYVSAPCDFRDLEFGSGTISKEGCGRKLQAFVNTLLWFEITIYLVSFLLEGAVLGLLSESVSRTDETCSRQHNQRKSQKWDGFTNSTSSIASLWHTSHSEKKCPNKHRK</sequence>
<dbReference type="EMBL" id="JARPUR010000004">
    <property type="protein sequence ID" value="KAK4876685.1"/>
    <property type="molecule type" value="Genomic_DNA"/>
</dbReference>
<evidence type="ECO:0000256" key="5">
    <source>
        <dbReference type="SAM" id="Phobius"/>
    </source>
</evidence>
<keyword evidence="7" id="KW-1185">Reference proteome</keyword>
<dbReference type="AlphaFoldDB" id="A0AAN7NZ91"/>
<evidence type="ECO:0000313" key="7">
    <source>
        <dbReference type="Proteomes" id="UP001353858"/>
    </source>
</evidence>
<proteinExistence type="predicted"/>
<comment type="subcellular location">
    <subcellularLocation>
        <location evidence="1">Membrane</location>
        <topology evidence="1">Multi-pass membrane protein</topology>
    </subcellularLocation>
</comment>
<dbReference type="InterPro" id="IPR018499">
    <property type="entry name" value="Tetraspanin/Peripherin"/>
</dbReference>
<protein>
    <submittedName>
        <fullName evidence="6">Uncharacterized protein</fullName>
    </submittedName>
</protein>
<evidence type="ECO:0000313" key="6">
    <source>
        <dbReference type="EMBL" id="KAK4876685.1"/>
    </source>
</evidence>
<feature type="transmembrane region" description="Helical" evidence="5">
    <location>
        <begin position="261"/>
        <end position="283"/>
    </location>
</feature>
<keyword evidence="2 5" id="KW-0812">Transmembrane</keyword>
<dbReference type="Pfam" id="PF00335">
    <property type="entry name" value="Tetraspanin"/>
    <property type="match status" value="1"/>
</dbReference>
<keyword evidence="4 5" id="KW-0472">Membrane</keyword>
<keyword evidence="3 5" id="KW-1133">Transmembrane helix</keyword>
<reference evidence="7" key="1">
    <citation type="submission" date="2023-01" db="EMBL/GenBank/DDBJ databases">
        <title>Key to firefly adult light organ development and bioluminescence: homeobox transcription factors regulate luciferase expression and transportation to peroxisome.</title>
        <authorList>
            <person name="Fu X."/>
        </authorList>
    </citation>
    <scope>NUCLEOTIDE SEQUENCE [LARGE SCALE GENOMIC DNA]</scope>
</reference>